<protein>
    <recommendedName>
        <fullName evidence="2">NADH-quinone oxidoreductase subunit J</fullName>
        <ecNumber evidence="2">7.1.1.-</ecNumber>
    </recommendedName>
</protein>
<evidence type="ECO:0000256" key="2">
    <source>
        <dbReference type="RuleBase" id="RU004429"/>
    </source>
</evidence>
<dbReference type="GO" id="GO:0048038">
    <property type="term" value="F:quinone binding"/>
    <property type="evidence" value="ECO:0007669"/>
    <property type="project" value="UniProtKB-UniRule"/>
</dbReference>
<dbReference type="Gene3D" id="1.20.120.1200">
    <property type="entry name" value="NADH-ubiquinone/plastoquinone oxidoreductase chain 6, subunit NuoJ"/>
    <property type="match status" value="1"/>
</dbReference>
<feature type="transmembrane region" description="Helical" evidence="2">
    <location>
        <begin position="31"/>
        <end position="53"/>
    </location>
</feature>
<dbReference type="GO" id="GO:0008137">
    <property type="term" value="F:NADH dehydrogenase (ubiquinone) activity"/>
    <property type="evidence" value="ECO:0007669"/>
    <property type="project" value="UniProtKB-UniRule"/>
</dbReference>
<comment type="subcellular location">
    <subcellularLocation>
        <location evidence="2">Cell membrane</location>
        <topology evidence="2">Multi-pass membrane protein</topology>
    </subcellularLocation>
</comment>
<dbReference type="GO" id="GO:0005886">
    <property type="term" value="C:plasma membrane"/>
    <property type="evidence" value="ECO:0007669"/>
    <property type="project" value="UniProtKB-SubCell"/>
</dbReference>
<dbReference type="Proteomes" id="UP000006250">
    <property type="component" value="Unassembled WGS sequence"/>
</dbReference>
<keyword evidence="2" id="KW-1133">Transmembrane helix</keyword>
<keyword evidence="2" id="KW-0472">Membrane</keyword>
<comment type="function">
    <text evidence="2">NDH-1 shuttles electrons from NADH, via FMN and iron-sulfur (Fe-S) centers, to quinones in the respiratory chain. Couples the redox reaction to proton translocation (for every two electrons transferred, four hydrogen ions are translocated across the cytoplasmic membrane), and thus conserves the redox energy in a proton gradient.</text>
</comment>
<keyword evidence="2" id="KW-0874">Quinone</keyword>
<feature type="transmembrane region" description="Helical" evidence="2">
    <location>
        <begin position="6"/>
        <end position="24"/>
    </location>
</feature>
<dbReference type="STRING" id="596151.DesfrDRAFT_3143"/>
<dbReference type="EC" id="7.1.1.-" evidence="2"/>
<organism evidence="3 4">
    <name type="scientific">Solidesulfovibrio fructosivorans JJ]</name>
    <dbReference type="NCBI Taxonomy" id="596151"/>
    <lineage>
        <taxon>Bacteria</taxon>
        <taxon>Pseudomonadati</taxon>
        <taxon>Thermodesulfobacteriota</taxon>
        <taxon>Desulfovibrionia</taxon>
        <taxon>Desulfovibrionales</taxon>
        <taxon>Desulfovibrionaceae</taxon>
        <taxon>Solidesulfovibrio</taxon>
    </lineage>
</organism>
<feature type="transmembrane region" description="Helical" evidence="2">
    <location>
        <begin position="91"/>
        <end position="111"/>
    </location>
</feature>
<comment type="catalytic activity">
    <reaction evidence="2">
        <text>a quinone + NADH + 5 H(+)(in) = a quinol + NAD(+) + 4 H(+)(out)</text>
        <dbReference type="Rhea" id="RHEA:57888"/>
        <dbReference type="ChEBI" id="CHEBI:15378"/>
        <dbReference type="ChEBI" id="CHEBI:24646"/>
        <dbReference type="ChEBI" id="CHEBI:57540"/>
        <dbReference type="ChEBI" id="CHEBI:57945"/>
        <dbReference type="ChEBI" id="CHEBI:132124"/>
    </reaction>
</comment>
<dbReference type="Pfam" id="PF00499">
    <property type="entry name" value="Oxidored_q3"/>
    <property type="match status" value="1"/>
</dbReference>
<gene>
    <name evidence="3" type="ORF">DesfrDRAFT_3143</name>
</gene>
<proteinExistence type="inferred from homology"/>
<comment type="caution">
    <text evidence="3">The sequence shown here is derived from an EMBL/GenBank/DDBJ whole genome shotgun (WGS) entry which is preliminary data.</text>
</comment>
<evidence type="ECO:0000313" key="3">
    <source>
        <dbReference type="EMBL" id="EFL50123.1"/>
    </source>
</evidence>
<dbReference type="InterPro" id="IPR001457">
    <property type="entry name" value="NADH_UbQ/plastoQ_OxRdtase_su6"/>
</dbReference>
<keyword evidence="3" id="KW-0830">Ubiquinone</keyword>
<keyword evidence="4" id="KW-1185">Reference proteome</keyword>
<dbReference type="AlphaFoldDB" id="E1JZU3"/>
<keyword evidence="2" id="KW-0520">NAD</keyword>
<accession>E1JZU3</accession>
<dbReference type="OrthoDB" id="9790848at2"/>
<dbReference type="PANTHER" id="PTHR33269:SF17">
    <property type="entry name" value="NADH-UBIQUINONE OXIDOREDUCTASE CHAIN 6"/>
    <property type="match status" value="1"/>
</dbReference>
<comment type="similarity">
    <text evidence="1 2">Belongs to the complex I subunit 6 family.</text>
</comment>
<dbReference type="PANTHER" id="PTHR33269">
    <property type="entry name" value="NADH-UBIQUINONE OXIDOREDUCTASE CHAIN 6"/>
    <property type="match status" value="1"/>
</dbReference>
<evidence type="ECO:0000313" key="4">
    <source>
        <dbReference type="Proteomes" id="UP000006250"/>
    </source>
</evidence>
<feature type="transmembrane region" description="Helical" evidence="2">
    <location>
        <begin position="59"/>
        <end position="79"/>
    </location>
</feature>
<keyword evidence="2" id="KW-0812">Transmembrane</keyword>
<dbReference type="eggNOG" id="COG0839">
    <property type="taxonomic scope" value="Bacteria"/>
</dbReference>
<sequence length="173" mass="17324" precursor="true">MTALGALFYLLSAVLLIAAGLAATRRNPVHAVCCAVVTFIATAGLFVVLGAPLPGVLEVVVYAGAIMVLFLFIIMLLGLPVGVGAVPAARLVVPGVIAAATLVALFALIGVDPVGRVMLPAALATPAAVGTVLFGTYWLAVEAVSIILFAALAAVLLLGRAKREARQQGGGAA</sequence>
<evidence type="ECO:0000256" key="1">
    <source>
        <dbReference type="ARBA" id="ARBA00005698"/>
    </source>
</evidence>
<keyword evidence="2" id="KW-1003">Cell membrane</keyword>
<reference evidence="3 4" key="1">
    <citation type="submission" date="2010-08" db="EMBL/GenBank/DDBJ databases">
        <title>The draft genome of Desulfovibrio fructosovorans JJ.</title>
        <authorList>
            <consortium name="US DOE Joint Genome Institute (JGI-PGF)"/>
            <person name="Lucas S."/>
            <person name="Copeland A."/>
            <person name="Lapidus A."/>
            <person name="Cheng J.-F."/>
            <person name="Bruce D."/>
            <person name="Goodwin L."/>
            <person name="Pitluck S."/>
            <person name="Land M.L."/>
            <person name="Hauser L."/>
            <person name="Chang Y.-J."/>
            <person name="Jeffries C."/>
            <person name="Wall J.D."/>
            <person name="Stahl D.A."/>
            <person name="Arkin A.P."/>
            <person name="Dehal P."/>
            <person name="Stolyar S.M."/>
            <person name="Hazen T.C."/>
            <person name="Woyke T.J."/>
        </authorList>
    </citation>
    <scope>NUCLEOTIDE SEQUENCE [LARGE SCALE GENOMIC DNA]</scope>
    <source>
        <strain evidence="3 4">JJ</strain>
    </source>
</reference>
<dbReference type="RefSeq" id="WP_005995462.1">
    <property type="nucleotide sequence ID" value="NZ_AECZ01000025.1"/>
</dbReference>
<dbReference type="InterPro" id="IPR042106">
    <property type="entry name" value="Nuo/plastoQ_OxRdtase_6_NuoJ"/>
</dbReference>
<dbReference type="EMBL" id="AECZ01000025">
    <property type="protein sequence ID" value="EFL50123.1"/>
    <property type="molecule type" value="Genomic_DNA"/>
</dbReference>
<name>E1JZU3_SOLFR</name>
<feature type="transmembrane region" description="Helical" evidence="2">
    <location>
        <begin position="131"/>
        <end position="158"/>
    </location>
</feature>